<dbReference type="InterPro" id="IPR001647">
    <property type="entry name" value="HTH_TetR"/>
</dbReference>
<proteinExistence type="predicted"/>
<dbReference type="InterPro" id="IPR009057">
    <property type="entry name" value="Homeodomain-like_sf"/>
</dbReference>
<organism evidence="4 5">
    <name type="scientific">Gottfriedia endophytica</name>
    <dbReference type="NCBI Taxonomy" id="2820819"/>
    <lineage>
        <taxon>Bacteria</taxon>
        <taxon>Bacillati</taxon>
        <taxon>Bacillota</taxon>
        <taxon>Bacilli</taxon>
        <taxon>Bacillales</taxon>
        <taxon>Bacillaceae</taxon>
        <taxon>Gottfriedia</taxon>
    </lineage>
</organism>
<dbReference type="SUPFAM" id="SSF46689">
    <property type="entry name" value="Homeodomain-like"/>
    <property type="match status" value="1"/>
</dbReference>
<dbReference type="EMBL" id="JAGIYQ010000006">
    <property type="protein sequence ID" value="MBP0725668.1"/>
    <property type="molecule type" value="Genomic_DNA"/>
</dbReference>
<reference evidence="4" key="1">
    <citation type="submission" date="2021-04" db="EMBL/GenBank/DDBJ databases">
        <title>Genome seq and assembly of Bacillus sp.</title>
        <authorList>
            <person name="Chhetri G."/>
        </authorList>
    </citation>
    <scope>NUCLEOTIDE SEQUENCE</scope>
    <source>
        <strain evidence="4">RG28</strain>
    </source>
</reference>
<accession>A0A940NVH3</accession>
<comment type="caution">
    <text evidence="4">The sequence shown here is derived from an EMBL/GenBank/DDBJ whole genome shotgun (WGS) entry which is preliminary data.</text>
</comment>
<dbReference type="GO" id="GO:0003677">
    <property type="term" value="F:DNA binding"/>
    <property type="evidence" value="ECO:0007669"/>
    <property type="project" value="UniProtKB-KW"/>
</dbReference>
<dbReference type="RefSeq" id="WP_209405476.1">
    <property type="nucleotide sequence ID" value="NZ_JAGIYQ010000006.1"/>
</dbReference>
<evidence type="ECO:0000313" key="5">
    <source>
        <dbReference type="Proteomes" id="UP000682134"/>
    </source>
</evidence>
<dbReference type="Gene3D" id="1.10.10.60">
    <property type="entry name" value="Homeodomain-like"/>
    <property type="match status" value="1"/>
</dbReference>
<keyword evidence="1" id="KW-0678">Repressor</keyword>
<evidence type="ECO:0000256" key="2">
    <source>
        <dbReference type="ARBA" id="ARBA00023125"/>
    </source>
</evidence>
<evidence type="ECO:0000313" key="4">
    <source>
        <dbReference type="EMBL" id="MBP0725668.1"/>
    </source>
</evidence>
<feature type="domain" description="HTH tetR-type" evidence="3">
    <location>
        <begin position="31"/>
        <end position="59"/>
    </location>
</feature>
<dbReference type="PANTHER" id="PTHR43479">
    <property type="entry name" value="ACREF/ENVCD OPERON REPRESSOR-RELATED"/>
    <property type="match status" value="1"/>
</dbReference>
<sequence length="194" mass="22618">MDGFKKRTQQKMETIEQHTIKLLSLPINEIKIADIAKLANVSQVSIYNYYESKENLLKSALKKYLDDQIKRFEKTINSKVAFDEKLKMILLQKKESAKTIHPTTLYELMHSDQKLSEYITAMSNEKSIPLFFKLIEEGKQLNKIRETINPNALLVYLNLFSQSLESLTEESLAMMQEETILDDILNLFFYGILK</sequence>
<keyword evidence="2" id="KW-0238">DNA-binding</keyword>
<dbReference type="Proteomes" id="UP000682134">
    <property type="component" value="Unassembled WGS sequence"/>
</dbReference>
<dbReference type="InterPro" id="IPR050624">
    <property type="entry name" value="HTH-type_Tx_Regulator"/>
</dbReference>
<protein>
    <submittedName>
        <fullName evidence="4">TetR/AcrR family transcriptional regulator</fullName>
    </submittedName>
</protein>
<gene>
    <name evidence="4" type="ORF">J5Y03_10845</name>
</gene>
<evidence type="ECO:0000256" key="1">
    <source>
        <dbReference type="ARBA" id="ARBA00022491"/>
    </source>
</evidence>
<dbReference type="AlphaFoldDB" id="A0A940NVH3"/>
<name>A0A940NVH3_9BACI</name>
<dbReference type="Gene3D" id="1.10.357.10">
    <property type="entry name" value="Tetracycline Repressor, domain 2"/>
    <property type="match status" value="1"/>
</dbReference>
<keyword evidence="5" id="KW-1185">Reference proteome</keyword>
<dbReference type="Pfam" id="PF00440">
    <property type="entry name" value="TetR_N"/>
    <property type="match status" value="1"/>
</dbReference>
<evidence type="ECO:0000259" key="3">
    <source>
        <dbReference type="Pfam" id="PF00440"/>
    </source>
</evidence>
<dbReference type="PANTHER" id="PTHR43479:SF21">
    <property type="entry name" value="TRANSCRIPTIONAL REGULATOR, TETR FAMILY"/>
    <property type="match status" value="1"/>
</dbReference>